<proteinExistence type="inferred from homology"/>
<keyword evidence="6" id="KW-0648">Protein biosynthesis</keyword>
<dbReference type="Gene3D" id="3.40.50.620">
    <property type="entry name" value="HUPs"/>
    <property type="match status" value="1"/>
</dbReference>
<gene>
    <name evidence="10" type="ORF">NQ317_011369</name>
</gene>
<keyword evidence="5" id="KW-0067">ATP-binding</keyword>
<dbReference type="InterPro" id="IPR014729">
    <property type="entry name" value="Rossmann-like_a/b/a_fold"/>
</dbReference>
<dbReference type="PANTHER" id="PTHR11946:SF109">
    <property type="entry name" value="VALINE--TRNA LIGASE"/>
    <property type="match status" value="1"/>
</dbReference>
<feature type="domain" description="Aminoacyl-tRNA synthetase class Ia" evidence="9">
    <location>
        <begin position="100"/>
        <end position="151"/>
    </location>
</feature>
<evidence type="ECO:0000313" key="10">
    <source>
        <dbReference type="EMBL" id="KAJ8975898.1"/>
    </source>
</evidence>
<comment type="caution">
    <text evidence="10">The sequence shown here is derived from an EMBL/GenBank/DDBJ whole genome shotgun (WGS) entry which is preliminary data.</text>
</comment>
<evidence type="ECO:0000256" key="8">
    <source>
        <dbReference type="ARBA" id="ARBA00029936"/>
    </source>
</evidence>
<evidence type="ECO:0000256" key="1">
    <source>
        <dbReference type="ARBA" id="ARBA00005594"/>
    </source>
</evidence>
<reference evidence="10" key="1">
    <citation type="journal article" date="2023" name="Insect Mol. Biol.">
        <title>Genome sequencing provides insights into the evolution of gene families encoding plant cell wall-degrading enzymes in longhorned beetles.</title>
        <authorList>
            <person name="Shin N.R."/>
            <person name="Okamura Y."/>
            <person name="Kirsch R."/>
            <person name="Pauchet Y."/>
        </authorList>
    </citation>
    <scope>NUCLEOTIDE SEQUENCE</scope>
    <source>
        <strain evidence="10">MMC_N1</strain>
    </source>
</reference>
<dbReference type="Gene3D" id="3.90.740.10">
    <property type="entry name" value="Valyl/Leucyl/Isoleucyl-tRNA synthetase, editing domain"/>
    <property type="match status" value="1"/>
</dbReference>
<organism evidence="10 11">
    <name type="scientific">Molorchus minor</name>
    <dbReference type="NCBI Taxonomy" id="1323400"/>
    <lineage>
        <taxon>Eukaryota</taxon>
        <taxon>Metazoa</taxon>
        <taxon>Ecdysozoa</taxon>
        <taxon>Arthropoda</taxon>
        <taxon>Hexapoda</taxon>
        <taxon>Insecta</taxon>
        <taxon>Pterygota</taxon>
        <taxon>Neoptera</taxon>
        <taxon>Endopterygota</taxon>
        <taxon>Coleoptera</taxon>
        <taxon>Polyphaga</taxon>
        <taxon>Cucujiformia</taxon>
        <taxon>Chrysomeloidea</taxon>
        <taxon>Cerambycidae</taxon>
        <taxon>Lamiinae</taxon>
        <taxon>Monochamini</taxon>
        <taxon>Molorchus</taxon>
    </lineage>
</organism>
<keyword evidence="7" id="KW-0030">Aminoacyl-tRNA synthetase</keyword>
<keyword evidence="4" id="KW-0547">Nucleotide-binding</keyword>
<evidence type="ECO:0000256" key="2">
    <source>
        <dbReference type="ARBA" id="ARBA00013169"/>
    </source>
</evidence>
<dbReference type="EMBL" id="JAPWTJ010000750">
    <property type="protein sequence ID" value="KAJ8975898.1"/>
    <property type="molecule type" value="Genomic_DNA"/>
</dbReference>
<comment type="similarity">
    <text evidence="1">Belongs to the class-I aminoacyl-tRNA synthetase family.</text>
</comment>
<dbReference type="SUPFAM" id="SSF52374">
    <property type="entry name" value="Nucleotidylyl transferase"/>
    <property type="match status" value="1"/>
</dbReference>
<keyword evidence="11" id="KW-1185">Reference proteome</keyword>
<evidence type="ECO:0000256" key="6">
    <source>
        <dbReference type="ARBA" id="ARBA00022917"/>
    </source>
</evidence>
<evidence type="ECO:0000259" key="9">
    <source>
        <dbReference type="Pfam" id="PF00133"/>
    </source>
</evidence>
<evidence type="ECO:0000256" key="4">
    <source>
        <dbReference type="ARBA" id="ARBA00022741"/>
    </source>
</evidence>
<evidence type="ECO:0000256" key="5">
    <source>
        <dbReference type="ARBA" id="ARBA00022840"/>
    </source>
</evidence>
<evidence type="ECO:0000256" key="3">
    <source>
        <dbReference type="ARBA" id="ARBA00022598"/>
    </source>
</evidence>
<dbReference type="InterPro" id="IPR002300">
    <property type="entry name" value="aa-tRNA-synth_Ia"/>
</dbReference>
<dbReference type="InterPro" id="IPR002303">
    <property type="entry name" value="Valyl-tRNA_ligase"/>
</dbReference>
<dbReference type="Pfam" id="PF00133">
    <property type="entry name" value="tRNA-synt_1"/>
    <property type="match status" value="1"/>
</dbReference>
<dbReference type="PANTHER" id="PTHR11946">
    <property type="entry name" value="VALYL-TRNA SYNTHETASES"/>
    <property type="match status" value="1"/>
</dbReference>
<protein>
    <recommendedName>
        <fullName evidence="2">valine--tRNA ligase</fullName>
        <ecNumber evidence="2">6.1.1.9</ecNumber>
    </recommendedName>
    <alternativeName>
        <fullName evidence="8">Valyl-tRNA synthetase</fullName>
    </alternativeName>
</protein>
<dbReference type="EC" id="6.1.1.9" evidence="2"/>
<dbReference type="SUPFAM" id="SSF50677">
    <property type="entry name" value="ValRS/IleRS/LeuRS editing domain"/>
    <property type="match status" value="1"/>
</dbReference>
<dbReference type="InterPro" id="IPR009008">
    <property type="entry name" value="Val/Leu/Ile-tRNA-synth_edit"/>
</dbReference>
<dbReference type="Proteomes" id="UP001162164">
    <property type="component" value="Unassembled WGS sequence"/>
</dbReference>
<keyword evidence="3" id="KW-0436">Ligase</keyword>
<evidence type="ECO:0000313" key="11">
    <source>
        <dbReference type="Proteomes" id="UP001162164"/>
    </source>
</evidence>
<sequence length="247" mass="28180">MAFCQFDSVTSPVLILNKPYLRAVKITPAHDQADFEAGKRHNLKTLQVIDEGGNLTPSCGEFSGLPRFDARDIITSHLDKLGLFRGRQAHPMIVPICSRSRDVVELLVRPQWFVKCDEMAARALEDVKKGRLSIEPEHFEKTWFNWLENIRISHNAESYRNRRSTVRIVTMLFLITSSFSPDLQTIDRLFAFNIYIQIGKSVAVGHTTEAKPPLCSGFRPLEVSAKQVNKFLQIVNRYDGLDMDMDI</sequence>
<accession>A0ABQ9JD62</accession>
<evidence type="ECO:0000256" key="7">
    <source>
        <dbReference type="ARBA" id="ARBA00023146"/>
    </source>
</evidence>
<name>A0ABQ9JD62_9CUCU</name>